<feature type="transmembrane region" description="Helical" evidence="1">
    <location>
        <begin position="12"/>
        <end position="32"/>
    </location>
</feature>
<accession>A0A1D7TJ61</accession>
<feature type="transmembrane region" description="Helical" evidence="1">
    <location>
        <begin position="38"/>
        <end position="69"/>
    </location>
</feature>
<dbReference type="STRING" id="1193502.SHALO_1238"/>
<gene>
    <name evidence="2" type="ORF">SHALO_1238</name>
</gene>
<dbReference type="EMBL" id="CP017111">
    <property type="protein sequence ID" value="AOO65016.1"/>
    <property type="molecule type" value="Genomic_DNA"/>
</dbReference>
<dbReference type="AlphaFoldDB" id="A0A1D7TJ61"/>
<keyword evidence="1" id="KW-1133">Transmembrane helix</keyword>
<keyword evidence="1" id="KW-0812">Transmembrane</keyword>
<keyword evidence="1" id="KW-0472">Membrane</keyword>
<sequence length="108" mass="12556">MDLRKEIEKLLYWYIPALLIATFVGYFVTILVKNMNGLPLWLTSLSVGMSMCISHIHNIVVAIWLYFLAKKMDQKYILWALFGLISHVFAVIVFLVLHLLDKQKTTNI</sequence>
<dbReference type="KEGG" id="shal:SHALO_1238"/>
<protein>
    <submittedName>
        <fullName evidence="2">Uncharacterized protein</fullName>
    </submittedName>
</protein>
<dbReference type="Proteomes" id="UP000094609">
    <property type="component" value="Chromosome"/>
</dbReference>
<evidence type="ECO:0000313" key="3">
    <source>
        <dbReference type="Proteomes" id="UP000094609"/>
    </source>
</evidence>
<evidence type="ECO:0000313" key="2">
    <source>
        <dbReference type="EMBL" id="AOO65016.1"/>
    </source>
</evidence>
<organism evidence="2 3">
    <name type="scientific">Sulfurospirillum halorespirans DSM 13726</name>
    <dbReference type="NCBI Taxonomy" id="1193502"/>
    <lineage>
        <taxon>Bacteria</taxon>
        <taxon>Pseudomonadati</taxon>
        <taxon>Campylobacterota</taxon>
        <taxon>Epsilonproteobacteria</taxon>
        <taxon>Campylobacterales</taxon>
        <taxon>Sulfurospirillaceae</taxon>
        <taxon>Sulfurospirillum</taxon>
    </lineage>
</organism>
<name>A0A1D7TJ61_9BACT</name>
<feature type="transmembrane region" description="Helical" evidence="1">
    <location>
        <begin position="76"/>
        <end position="100"/>
    </location>
</feature>
<keyword evidence="3" id="KW-1185">Reference proteome</keyword>
<reference evidence="3" key="1">
    <citation type="submission" date="2016-08" db="EMBL/GenBank/DDBJ databases">
        <title>Complete genome sequence of the organohalide-respiring Epsilonproteobacterium Sulfurospirillum halorespirans.</title>
        <authorList>
            <person name="Goris T."/>
            <person name="Zimmermann J."/>
            <person name="Schenz B."/>
            <person name="Lemos M."/>
            <person name="Hackermueller J."/>
            <person name="Diekert G."/>
        </authorList>
    </citation>
    <scope>NUCLEOTIDE SEQUENCE [LARGE SCALE GENOMIC DNA]</scope>
    <source>
        <strain>DSM 13726</strain>
        <strain evidence="3">PCE-M2</strain>
    </source>
</reference>
<proteinExistence type="predicted"/>
<dbReference type="RefSeq" id="WP_069477833.1">
    <property type="nucleotide sequence ID" value="NZ_CP017111.1"/>
</dbReference>
<evidence type="ECO:0000256" key="1">
    <source>
        <dbReference type="SAM" id="Phobius"/>
    </source>
</evidence>